<dbReference type="RefSeq" id="WP_100387639.1">
    <property type="nucleotide sequence ID" value="NZ_BMZU01000001.1"/>
</dbReference>
<evidence type="ECO:0000259" key="3">
    <source>
        <dbReference type="Pfam" id="PF01408"/>
    </source>
</evidence>
<dbReference type="PANTHER" id="PTHR43818:SF11">
    <property type="entry name" value="BCDNA.GH03377"/>
    <property type="match status" value="1"/>
</dbReference>
<dbReference type="InterPro" id="IPR055170">
    <property type="entry name" value="GFO_IDH_MocA-like_dom"/>
</dbReference>
<dbReference type="InterPro" id="IPR000683">
    <property type="entry name" value="Gfo/Idh/MocA-like_OxRdtase_N"/>
</dbReference>
<dbReference type="EMBL" id="PGFH01000001">
    <property type="protein sequence ID" value="PJJ80900.1"/>
    <property type="molecule type" value="Genomic_DNA"/>
</dbReference>
<dbReference type="GO" id="GO:0000166">
    <property type="term" value="F:nucleotide binding"/>
    <property type="evidence" value="ECO:0007669"/>
    <property type="project" value="InterPro"/>
</dbReference>
<name>A0A2M9D5K4_9MICO</name>
<evidence type="ECO:0000313" key="5">
    <source>
        <dbReference type="EMBL" id="PJJ80900.1"/>
    </source>
</evidence>
<feature type="domain" description="Gfo/Idh/MocA-like oxidoreductase N-terminal" evidence="3">
    <location>
        <begin position="9"/>
        <end position="135"/>
    </location>
</feature>
<keyword evidence="2" id="KW-0520">NAD</keyword>
<gene>
    <name evidence="5" type="ORF">CLV85_0067</name>
</gene>
<keyword evidence="6" id="KW-1185">Reference proteome</keyword>
<reference evidence="5 6" key="1">
    <citation type="submission" date="2017-11" db="EMBL/GenBank/DDBJ databases">
        <title>Genomic Encyclopedia of Archaeal and Bacterial Type Strains, Phase II (KMG-II): From Individual Species to Whole Genera.</title>
        <authorList>
            <person name="Goeker M."/>
        </authorList>
    </citation>
    <scope>NUCLEOTIDE SEQUENCE [LARGE SCALE GENOMIC DNA]</scope>
    <source>
        <strain evidence="5 6">DSM 16400</strain>
    </source>
</reference>
<dbReference type="Gene3D" id="3.40.50.720">
    <property type="entry name" value="NAD(P)-binding Rossmann-like Domain"/>
    <property type="match status" value="1"/>
</dbReference>
<dbReference type="Pfam" id="PF01408">
    <property type="entry name" value="GFO_IDH_MocA"/>
    <property type="match status" value="1"/>
</dbReference>
<dbReference type="Pfam" id="PF22725">
    <property type="entry name" value="GFO_IDH_MocA_C3"/>
    <property type="match status" value="1"/>
</dbReference>
<sequence length="377" mass="40758">MNKTTKTVGIGLIGDGLMAKEHSMAWRNVRAVFGDVGLEPRLVALVHPTLERAQAAAEQYGFERASDSWQDIVNDPEIDIINIVTPNAFHEEVAIAAARAGKHIWCEKPLALTVEGALAMTEAAEAAGVTTQVGFTYLQNPGITLARQLIDAGELGELISFTGFFSADTMIDPDVPFTWRTDRARAGGGALGDLGSHMISLARHLVGDVARVSGMTKIVVPERNDADGIRHTVDNDDYSLSLLEFANGAIGSMQASRVAVGRAFEVSFTLTGTRGAIRFSQQDSHKLEVSLDSDGLDSHGFRTIELGPRHGDYAALWPMSGINIGLHELKIFEVKKFIDAIVAGTSSSPDFREAWEIQKVIDAVEKSDQQRAWCAVS</sequence>
<keyword evidence="1" id="KW-0560">Oxidoreductase</keyword>
<accession>A0A2M9D5K4</accession>
<dbReference type="Gene3D" id="3.30.360.10">
    <property type="entry name" value="Dihydrodipicolinate Reductase, domain 2"/>
    <property type="match status" value="1"/>
</dbReference>
<dbReference type="PANTHER" id="PTHR43818">
    <property type="entry name" value="BCDNA.GH03377"/>
    <property type="match status" value="1"/>
</dbReference>
<evidence type="ECO:0000256" key="1">
    <source>
        <dbReference type="ARBA" id="ARBA00023002"/>
    </source>
</evidence>
<dbReference type="AlphaFoldDB" id="A0A2M9D5K4"/>
<comment type="caution">
    <text evidence="5">The sequence shown here is derived from an EMBL/GenBank/DDBJ whole genome shotgun (WGS) entry which is preliminary data.</text>
</comment>
<dbReference type="SUPFAM" id="SSF51735">
    <property type="entry name" value="NAD(P)-binding Rossmann-fold domains"/>
    <property type="match status" value="1"/>
</dbReference>
<dbReference type="InterPro" id="IPR036291">
    <property type="entry name" value="NAD(P)-bd_dom_sf"/>
</dbReference>
<dbReference type="GO" id="GO:0016491">
    <property type="term" value="F:oxidoreductase activity"/>
    <property type="evidence" value="ECO:0007669"/>
    <property type="project" value="UniProtKB-KW"/>
</dbReference>
<evidence type="ECO:0000313" key="6">
    <source>
        <dbReference type="Proteomes" id="UP000231742"/>
    </source>
</evidence>
<organism evidence="5 6">
    <name type="scientific">Salinibacterium amurskyense</name>
    <dbReference type="NCBI Taxonomy" id="205941"/>
    <lineage>
        <taxon>Bacteria</taxon>
        <taxon>Bacillati</taxon>
        <taxon>Actinomycetota</taxon>
        <taxon>Actinomycetes</taxon>
        <taxon>Micrococcales</taxon>
        <taxon>Microbacteriaceae</taxon>
        <taxon>Salinibacterium</taxon>
    </lineage>
</organism>
<feature type="domain" description="GFO/IDH/MocA-like oxidoreductase" evidence="4">
    <location>
        <begin position="145"/>
        <end position="278"/>
    </location>
</feature>
<protein>
    <submittedName>
        <fullName evidence="5">Putative dehydrogenase</fullName>
    </submittedName>
</protein>
<dbReference type="OrthoDB" id="9792085at2"/>
<proteinExistence type="predicted"/>
<dbReference type="Proteomes" id="UP000231742">
    <property type="component" value="Unassembled WGS sequence"/>
</dbReference>
<dbReference type="InterPro" id="IPR050463">
    <property type="entry name" value="Gfo/Idh/MocA_oxidrdct_glycsds"/>
</dbReference>
<evidence type="ECO:0000256" key="2">
    <source>
        <dbReference type="ARBA" id="ARBA00023027"/>
    </source>
</evidence>
<evidence type="ECO:0000259" key="4">
    <source>
        <dbReference type="Pfam" id="PF22725"/>
    </source>
</evidence>
<dbReference type="SUPFAM" id="SSF55347">
    <property type="entry name" value="Glyceraldehyde-3-phosphate dehydrogenase-like, C-terminal domain"/>
    <property type="match status" value="1"/>
</dbReference>